<dbReference type="GO" id="GO:0000105">
    <property type="term" value="P:L-histidine biosynthetic process"/>
    <property type="evidence" value="ECO:0007669"/>
    <property type="project" value="UniProtKB-UniRule"/>
</dbReference>
<feature type="binding site" evidence="5">
    <location>
        <position position="74"/>
    </location>
    <ligand>
        <name>Mg(2+)</name>
        <dbReference type="ChEBI" id="CHEBI:18420"/>
        <label>1</label>
        <note>catalytic</note>
    </ligand>
</feature>
<accession>A0AAN0ML16</accession>
<organism evidence="6 7">
    <name type="scientific">Pectobacterium araliae</name>
    <dbReference type="NCBI Taxonomy" id="3073862"/>
    <lineage>
        <taxon>Bacteria</taxon>
        <taxon>Pseudomonadati</taxon>
        <taxon>Pseudomonadota</taxon>
        <taxon>Gammaproteobacteria</taxon>
        <taxon>Enterobacterales</taxon>
        <taxon>Pectobacteriaceae</taxon>
        <taxon>Pectobacterium</taxon>
    </lineage>
</organism>
<dbReference type="GO" id="GO:0046872">
    <property type="term" value="F:metal ion binding"/>
    <property type="evidence" value="ECO:0007669"/>
    <property type="project" value="UniProtKB-KW"/>
</dbReference>
<comment type="similarity">
    <text evidence="2">Belongs to the inositol monophosphatase superfamily.</text>
</comment>
<dbReference type="PANTHER" id="PTHR20854">
    <property type="entry name" value="INOSITOL MONOPHOSPHATASE"/>
    <property type="match status" value="1"/>
</dbReference>
<keyword evidence="7" id="KW-1185">Reference proteome</keyword>
<dbReference type="NCBIfam" id="TIGR02067">
    <property type="entry name" value="his_9_HisN"/>
    <property type="match status" value="1"/>
</dbReference>
<dbReference type="InterPro" id="IPR011809">
    <property type="entry name" value="His_9_proposed"/>
</dbReference>
<dbReference type="KEGG" id="parl:PEC302110_21040"/>
<reference evidence="7" key="1">
    <citation type="journal article" date="2024" name="Int. J. Syst. Evol. Microbiol.">
        <title>Pectobacterium araliae sp. nov., a pathogen causing bacterial soft rot of Japanese angelica tree in Japan.</title>
        <authorList>
            <person name="Sawada H."/>
            <person name="Someya N."/>
            <person name="Morohoshi T."/>
            <person name="Ono M."/>
            <person name="Satou M."/>
        </authorList>
    </citation>
    <scope>NUCLEOTIDE SEQUENCE [LARGE SCALE GENOMIC DNA]</scope>
    <source>
        <strain evidence="7">MAFF 302110</strain>
    </source>
</reference>
<feature type="binding site" evidence="5">
    <location>
        <position position="216"/>
    </location>
    <ligand>
        <name>Mg(2+)</name>
        <dbReference type="ChEBI" id="CHEBI:18420"/>
        <label>1</label>
        <note>catalytic</note>
    </ligand>
</feature>
<protein>
    <recommendedName>
        <fullName evidence="4">Histidinol-phosphatase</fullName>
        <ecNumber evidence="4">3.1.3.15</ecNumber>
    </recommendedName>
</protein>
<proteinExistence type="inferred from homology"/>
<feature type="binding site" evidence="5">
    <location>
        <position position="92"/>
    </location>
    <ligand>
        <name>Mg(2+)</name>
        <dbReference type="ChEBI" id="CHEBI:18420"/>
        <label>1</label>
        <note>catalytic</note>
    </ligand>
</feature>
<evidence type="ECO:0000256" key="1">
    <source>
        <dbReference type="ARBA" id="ARBA00001946"/>
    </source>
</evidence>
<gene>
    <name evidence="6" type="primary">hisN</name>
    <name evidence="6" type="ORF">PEC302110_21040</name>
</gene>
<keyword evidence="5" id="KW-0479">Metal-binding</keyword>
<dbReference type="Proteomes" id="UP001377830">
    <property type="component" value="Chromosome"/>
</dbReference>
<dbReference type="GO" id="GO:0006020">
    <property type="term" value="P:inositol metabolic process"/>
    <property type="evidence" value="ECO:0007669"/>
    <property type="project" value="TreeGrafter"/>
</dbReference>
<dbReference type="Gene3D" id="3.40.190.80">
    <property type="match status" value="1"/>
</dbReference>
<dbReference type="InterPro" id="IPR000760">
    <property type="entry name" value="Inositol_monophosphatase-like"/>
</dbReference>
<evidence type="ECO:0000256" key="2">
    <source>
        <dbReference type="ARBA" id="ARBA00009759"/>
    </source>
</evidence>
<evidence type="ECO:0000256" key="5">
    <source>
        <dbReference type="PIRSR" id="PIRSR600760-2"/>
    </source>
</evidence>
<dbReference type="GO" id="GO:0004401">
    <property type="term" value="F:histidinol-phosphatase activity"/>
    <property type="evidence" value="ECO:0007669"/>
    <property type="project" value="UniProtKB-UniRule"/>
</dbReference>
<name>A0AAN0ML16_9GAMM</name>
<dbReference type="PANTHER" id="PTHR20854:SF4">
    <property type="entry name" value="INOSITOL-1-MONOPHOSPHATASE-RELATED"/>
    <property type="match status" value="1"/>
</dbReference>
<dbReference type="SUPFAM" id="SSF56655">
    <property type="entry name" value="Carbohydrate phosphatase"/>
    <property type="match status" value="1"/>
</dbReference>
<dbReference type="EMBL" id="AP028908">
    <property type="protein sequence ID" value="BES85007.1"/>
    <property type="molecule type" value="Genomic_DNA"/>
</dbReference>
<dbReference type="RefSeq" id="WP_261849564.1">
    <property type="nucleotide sequence ID" value="NZ_AP028908.1"/>
</dbReference>
<evidence type="ECO:0000256" key="4">
    <source>
        <dbReference type="NCBIfam" id="TIGR02067"/>
    </source>
</evidence>
<dbReference type="GO" id="GO:0008934">
    <property type="term" value="F:inositol monophosphate 1-phosphatase activity"/>
    <property type="evidence" value="ECO:0007669"/>
    <property type="project" value="TreeGrafter"/>
</dbReference>
<dbReference type="Gene3D" id="3.30.540.10">
    <property type="entry name" value="Fructose-1,6-Bisphosphatase, subunit A, domain 1"/>
    <property type="match status" value="1"/>
</dbReference>
<dbReference type="GO" id="GO:0007165">
    <property type="term" value="P:signal transduction"/>
    <property type="evidence" value="ECO:0007669"/>
    <property type="project" value="TreeGrafter"/>
</dbReference>
<dbReference type="PRINTS" id="PR00377">
    <property type="entry name" value="IMPHPHTASES"/>
</dbReference>
<feature type="binding site" evidence="5">
    <location>
        <position position="89"/>
    </location>
    <ligand>
        <name>Mg(2+)</name>
        <dbReference type="ChEBI" id="CHEBI:18420"/>
        <label>1</label>
        <note>catalytic</note>
    </ligand>
</feature>
<evidence type="ECO:0000256" key="3">
    <source>
        <dbReference type="ARBA" id="ARBA00022801"/>
    </source>
</evidence>
<dbReference type="EC" id="3.1.3.15" evidence="4"/>
<dbReference type="CDD" id="cd01641">
    <property type="entry name" value="Bacterial_IMPase_like_1"/>
    <property type="match status" value="1"/>
</dbReference>
<evidence type="ECO:0000313" key="7">
    <source>
        <dbReference type="Proteomes" id="UP001377830"/>
    </source>
</evidence>
<dbReference type="AlphaFoldDB" id="A0AAN0ML16"/>
<keyword evidence="3" id="KW-0378">Hydrolase</keyword>
<comment type="cofactor">
    <cofactor evidence="1 5">
        <name>Mg(2+)</name>
        <dbReference type="ChEBI" id="CHEBI:18420"/>
    </cofactor>
</comment>
<dbReference type="Pfam" id="PF00459">
    <property type="entry name" value="Inositol_P"/>
    <property type="match status" value="1"/>
</dbReference>
<sequence>MSQSFPDIAFFHELAALASQETLPRFRSLAANQIETKPKEGFRFDPVTEADRAAERVIREHITRHYPDHAIMGEEFGLSGEGPVRWVLDPVDGTRPFLCGLPVWGTLIGLLHHERAVMGMMSQPFTGECFWADGSQAWRSDRQGEKRLRTRQGVSLEQAILHTTAPEAVSMHTTVRFAELTESTLMTRYGGECYAMAMLAAGQIDICVEFALQPYDIVALIPIIEQAGGIITALNGQRAEAGGTVVASGNPDLHQQVLAILNGTRSV</sequence>
<keyword evidence="5" id="KW-0460">Magnesium</keyword>
<evidence type="ECO:0000313" key="6">
    <source>
        <dbReference type="EMBL" id="BES85007.1"/>
    </source>
</evidence>